<proteinExistence type="predicted"/>
<comment type="caution">
    <text evidence="1">The sequence shown here is derived from an EMBL/GenBank/DDBJ whole genome shotgun (WGS) entry which is preliminary data.</text>
</comment>
<gene>
    <name evidence="1" type="ORF">R38712_02048</name>
</gene>
<accession>A0ABM9ILZ0</accession>
<evidence type="ECO:0000313" key="2">
    <source>
        <dbReference type="Proteomes" id="UP001189303"/>
    </source>
</evidence>
<reference evidence="1 2" key="1">
    <citation type="submission" date="2023-07" db="EMBL/GenBank/DDBJ databases">
        <authorList>
            <person name="Peeters C."/>
        </authorList>
    </citation>
    <scope>NUCLEOTIDE SEQUENCE [LARGE SCALE GENOMIC DNA]</scope>
    <source>
        <strain evidence="1 2">R-38712</strain>
    </source>
</reference>
<sequence length="73" mass="7948">MRKRKTAGAQTGSGHQTWETEGGIKIIGEAYTSPEGPTFYLAALSGVRPTKKANRPAIRLFLSARRTYFFSGG</sequence>
<name>A0ABM9ILZ0_RALPI</name>
<dbReference type="Proteomes" id="UP001189303">
    <property type="component" value="Unassembled WGS sequence"/>
</dbReference>
<organism evidence="1 2">
    <name type="scientific">Ralstonia pickettii</name>
    <name type="common">Burkholderia pickettii</name>
    <dbReference type="NCBI Taxonomy" id="329"/>
    <lineage>
        <taxon>Bacteria</taxon>
        <taxon>Pseudomonadati</taxon>
        <taxon>Pseudomonadota</taxon>
        <taxon>Betaproteobacteria</taxon>
        <taxon>Burkholderiales</taxon>
        <taxon>Burkholderiaceae</taxon>
        <taxon>Ralstonia</taxon>
    </lineage>
</organism>
<protein>
    <submittedName>
        <fullName evidence="1">Uncharacterized protein</fullName>
    </submittedName>
</protein>
<keyword evidence="2" id="KW-1185">Reference proteome</keyword>
<evidence type="ECO:0000313" key="1">
    <source>
        <dbReference type="EMBL" id="CAJ0723553.1"/>
    </source>
</evidence>
<dbReference type="EMBL" id="CATWFT010000005">
    <property type="protein sequence ID" value="CAJ0723553.1"/>
    <property type="molecule type" value="Genomic_DNA"/>
</dbReference>